<feature type="compositionally biased region" description="Polar residues" evidence="1">
    <location>
        <begin position="25"/>
        <end position="35"/>
    </location>
</feature>
<evidence type="ECO:0000313" key="4">
    <source>
        <dbReference type="Proteomes" id="UP001469089"/>
    </source>
</evidence>
<feature type="domain" description="BON" evidence="2">
    <location>
        <begin position="34"/>
        <end position="102"/>
    </location>
</feature>
<accession>A0ABV1LGS9</accession>
<gene>
    <name evidence="3" type="ORF">N0A02_00795</name>
</gene>
<evidence type="ECO:0000313" key="3">
    <source>
        <dbReference type="EMBL" id="MEQ5837975.1"/>
    </source>
</evidence>
<dbReference type="InterPro" id="IPR051686">
    <property type="entry name" value="Lipoprotein_DolP"/>
</dbReference>
<dbReference type="PROSITE" id="PS50914">
    <property type="entry name" value="BON"/>
    <property type="match status" value="1"/>
</dbReference>
<dbReference type="Gene3D" id="3.30.1340.30">
    <property type="match status" value="1"/>
</dbReference>
<feature type="region of interest" description="Disordered" evidence="1">
    <location>
        <begin position="1"/>
        <end position="35"/>
    </location>
</feature>
<dbReference type="EMBL" id="JAOALG010000001">
    <property type="protein sequence ID" value="MEQ5837975.1"/>
    <property type="molecule type" value="Genomic_DNA"/>
</dbReference>
<protein>
    <submittedName>
        <fullName evidence="3">BON domain-containing protein</fullName>
    </submittedName>
</protein>
<dbReference type="Proteomes" id="UP001469089">
    <property type="component" value="Unassembled WGS sequence"/>
</dbReference>
<organism evidence="3 4">
    <name type="scientific">Paraburkholderia acidicola</name>
    <dbReference type="NCBI Taxonomy" id="1912599"/>
    <lineage>
        <taxon>Bacteria</taxon>
        <taxon>Pseudomonadati</taxon>
        <taxon>Pseudomonadota</taxon>
        <taxon>Betaproteobacteria</taxon>
        <taxon>Burkholderiales</taxon>
        <taxon>Burkholderiaceae</taxon>
        <taxon>Paraburkholderia</taxon>
    </lineage>
</organism>
<reference evidence="3 4" key="1">
    <citation type="journal article" date="2024" name="Chem. Sci.">
        <title>Discovery of a lagriamide polyketide by integrated genome mining, isotopic labeling, and untargeted metabolomics.</title>
        <authorList>
            <person name="Fergusson C.H."/>
            <person name="Saulog J."/>
            <person name="Paulo B.S."/>
            <person name="Wilson D.M."/>
            <person name="Liu D.Y."/>
            <person name="Morehouse N.J."/>
            <person name="Waterworth S."/>
            <person name="Barkei J."/>
            <person name="Gray C.A."/>
            <person name="Kwan J.C."/>
            <person name="Eustaquio A.S."/>
            <person name="Linington R.G."/>
        </authorList>
    </citation>
    <scope>NUCLEOTIDE SEQUENCE [LARGE SCALE GENOMIC DNA]</scope>
    <source>
        <strain evidence="3 4">RL17-338-BIF-B</strain>
    </source>
</reference>
<dbReference type="PANTHER" id="PTHR34606:SF15">
    <property type="entry name" value="BON DOMAIN-CONTAINING PROTEIN"/>
    <property type="match status" value="1"/>
</dbReference>
<evidence type="ECO:0000256" key="1">
    <source>
        <dbReference type="SAM" id="MobiDB-lite"/>
    </source>
</evidence>
<dbReference type="Pfam" id="PF04972">
    <property type="entry name" value="BON"/>
    <property type="match status" value="1"/>
</dbReference>
<feature type="compositionally biased region" description="Low complexity" evidence="1">
    <location>
        <begin position="7"/>
        <end position="24"/>
    </location>
</feature>
<proteinExistence type="predicted"/>
<keyword evidence="4" id="KW-1185">Reference proteome</keyword>
<dbReference type="PANTHER" id="PTHR34606">
    <property type="entry name" value="BON DOMAIN-CONTAINING PROTEIN"/>
    <property type="match status" value="1"/>
</dbReference>
<comment type="caution">
    <text evidence="3">The sequence shown here is derived from an EMBL/GenBank/DDBJ whole genome shotgun (WGS) entry which is preliminary data.</text>
</comment>
<sequence length="105" mass="10863">MSALAQPDVASDSVAAPSAKSASSGKPTKSMRATNRLLSKSVIRTLSRTKGLDSTHIFVKAANGDVTLSGTVTDPDQIDLAVKTVQGVAGVKSVRNLIRLQVQSS</sequence>
<evidence type="ECO:0000259" key="2">
    <source>
        <dbReference type="PROSITE" id="PS50914"/>
    </source>
</evidence>
<dbReference type="InterPro" id="IPR007055">
    <property type="entry name" value="BON_dom"/>
</dbReference>
<name>A0ABV1LGS9_9BURK</name>
<dbReference type="RefSeq" id="WP_349540891.1">
    <property type="nucleotide sequence ID" value="NZ_JAOALG010000001.1"/>
</dbReference>